<sequence length="345" mass="39173">MYKINMQFRSECRQCSVCGIKQGICGNIIRRSDPFALEYTPKSLCNIQMRTVRRQEKEKKTAFLPYRSELCKYSSSMDACIVKNHKGVFCDYHRQSVKEISHFLRCDAFICGEALIAVVAVNHPENVKPVASLRRDVDILTAKLPTVRYIPFGADVALIAEVKVYEPVICLYFEFLQLLALVRIELRQGFTLGTFSYTSISRANADKKALKVLSLASLPEACCHASLAFFTLCRSCSMAWRTDSSSEQSIIGLRPRPGLVSKPLTPSLSKRLTHELTEMCVISVCTPTSVDFKPCDFSRIARQRIRYAWLLPLRKPSSNCKRCWSVNCITLIIAIEWCLYVFTQS</sequence>
<evidence type="ECO:0000313" key="1">
    <source>
        <dbReference type="EMBL" id="EIY39469.1"/>
    </source>
</evidence>
<dbReference type="Proteomes" id="UP000004019">
    <property type="component" value="Unassembled WGS sequence"/>
</dbReference>
<proteinExistence type="predicted"/>
<dbReference type="HOGENOM" id="CLU_789057_0_0_10"/>
<dbReference type="AlphaFoldDB" id="I9FZU8"/>
<protein>
    <submittedName>
        <fullName evidence="1">Uncharacterized protein</fullName>
    </submittedName>
</protein>
<organism evidence="1 2">
    <name type="scientific">Phocaeicola dorei CL03T12C01</name>
    <dbReference type="NCBI Taxonomy" id="997877"/>
    <lineage>
        <taxon>Bacteria</taxon>
        <taxon>Pseudomonadati</taxon>
        <taxon>Bacteroidota</taxon>
        <taxon>Bacteroidia</taxon>
        <taxon>Bacteroidales</taxon>
        <taxon>Bacteroidaceae</taxon>
        <taxon>Phocaeicola</taxon>
    </lineage>
</organism>
<reference evidence="1 2" key="1">
    <citation type="submission" date="2012-02" db="EMBL/GenBank/DDBJ databases">
        <title>The Genome Sequence of Bacteroides dorei CL03T12C01.</title>
        <authorList>
            <consortium name="The Broad Institute Genome Sequencing Platform"/>
            <person name="Earl A."/>
            <person name="Ward D."/>
            <person name="Feldgarden M."/>
            <person name="Gevers D."/>
            <person name="Zitomersky N.L."/>
            <person name="Coyne M.J."/>
            <person name="Comstock L.E."/>
            <person name="Young S.K."/>
            <person name="Zeng Q."/>
            <person name="Gargeya S."/>
            <person name="Fitzgerald M."/>
            <person name="Haas B."/>
            <person name="Abouelleil A."/>
            <person name="Alvarado L."/>
            <person name="Arachchi H.M."/>
            <person name="Berlin A."/>
            <person name="Chapman S.B."/>
            <person name="Gearin G."/>
            <person name="Goldberg J."/>
            <person name="Griggs A."/>
            <person name="Gujja S."/>
            <person name="Hansen M."/>
            <person name="Heiman D."/>
            <person name="Howarth C."/>
            <person name="Larimer J."/>
            <person name="Lui A."/>
            <person name="MacDonald P.J.P."/>
            <person name="McCowen C."/>
            <person name="Montmayeur A."/>
            <person name="Murphy C."/>
            <person name="Neiman D."/>
            <person name="Pearson M."/>
            <person name="Priest M."/>
            <person name="Roberts A."/>
            <person name="Saif S."/>
            <person name="Shea T."/>
            <person name="Sisk P."/>
            <person name="Stolte C."/>
            <person name="Sykes S."/>
            <person name="Wortman J."/>
            <person name="Nusbaum C."/>
            <person name="Birren B."/>
        </authorList>
    </citation>
    <scope>NUCLEOTIDE SEQUENCE [LARGE SCALE GENOMIC DNA]</scope>
    <source>
        <strain evidence="1 2">CL03T12C01</strain>
    </source>
</reference>
<accession>I9FZU8</accession>
<dbReference type="PATRIC" id="fig|997877.3.peg.1509"/>
<gene>
    <name evidence="1" type="ORF">HMPREF1065_01445</name>
</gene>
<name>I9FZU8_9BACT</name>
<evidence type="ECO:0000313" key="2">
    <source>
        <dbReference type="Proteomes" id="UP000004019"/>
    </source>
</evidence>
<dbReference type="EMBL" id="AGXI01000008">
    <property type="protein sequence ID" value="EIY39469.1"/>
    <property type="molecule type" value="Genomic_DNA"/>
</dbReference>
<comment type="caution">
    <text evidence="1">The sequence shown here is derived from an EMBL/GenBank/DDBJ whole genome shotgun (WGS) entry which is preliminary data.</text>
</comment>